<name>A0A7S3PG57_9STRA</name>
<evidence type="ECO:0000256" key="1">
    <source>
        <dbReference type="SAM" id="MobiDB-lite"/>
    </source>
</evidence>
<feature type="region of interest" description="Disordered" evidence="1">
    <location>
        <begin position="126"/>
        <end position="171"/>
    </location>
</feature>
<organism evidence="2">
    <name type="scientific">Aplanochytrium stocchinoi</name>
    <dbReference type="NCBI Taxonomy" id="215587"/>
    <lineage>
        <taxon>Eukaryota</taxon>
        <taxon>Sar</taxon>
        <taxon>Stramenopiles</taxon>
        <taxon>Bigyra</taxon>
        <taxon>Labyrinthulomycetes</taxon>
        <taxon>Thraustochytrida</taxon>
        <taxon>Thraustochytriidae</taxon>
        <taxon>Aplanochytrium</taxon>
    </lineage>
</organism>
<gene>
    <name evidence="2" type="ORF">ASTO00021_LOCUS5173</name>
</gene>
<evidence type="ECO:0000313" key="2">
    <source>
        <dbReference type="EMBL" id="CAE0434877.1"/>
    </source>
</evidence>
<dbReference type="EMBL" id="HBIN01007069">
    <property type="protein sequence ID" value="CAE0434877.1"/>
    <property type="molecule type" value="Transcribed_RNA"/>
</dbReference>
<accession>A0A7S3PG57</accession>
<feature type="compositionally biased region" description="Polar residues" evidence="1">
    <location>
        <begin position="153"/>
        <end position="164"/>
    </location>
</feature>
<protein>
    <submittedName>
        <fullName evidence="2">Uncharacterized protein</fullName>
    </submittedName>
</protein>
<sequence>MGSPTNKYFNARTSSGFSFRYSFMLMLFLFTFIFLATRNTILYGDSLEQERWKRIDALLNQQSVQRTDDEHALSSLIKEVATLRHEVFALQSNQISNSDKTEKYKTEFDALKSDVKETISTLLEGLTQADSPKTYHSPNKSNGSRAPTKPEPKSSSVGDSQSAFVGSHPADLIVKASPEERKMSIEEIMGAAIGSDPRLGSSNLNSRTTRLAPPIPQSNKADDSYSAYVGSHPANLIVKASPEERKMSIEEIMGASLGSYPRMSSSKSEAKDLNAQSSPDAIVRAKQDEVYVGSHPAGLIVKSRPLQQDMDIKEVMGTTGGNDPRMGSNANFNYGSQVINSKPQPASGGQYKKEEPYVGSHPANLVVKATPAEQKMSIAEVMGAALQGSTTNMDDGSGMRLRGSI</sequence>
<proteinExistence type="predicted"/>
<feature type="compositionally biased region" description="Polar residues" evidence="1">
    <location>
        <begin position="128"/>
        <end position="145"/>
    </location>
</feature>
<reference evidence="2" key="1">
    <citation type="submission" date="2021-01" db="EMBL/GenBank/DDBJ databases">
        <authorList>
            <person name="Corre E."/>
            <person name="Pelletier E."/>
            <person name="Niang G."/>
            <person name="Scheremetjew M."/>
            <person name="Finn R."/>
            <person name="Kale V."/>
            <person name="Holt S."/>
            <person name="Cochrane G."/>
            <person name="Meng A."/>
            <person name="Brown T."/>
            <person name="Cohen L."/>
        </authorList>
    </citation>
    <scope>NUCLEOTIDE SEQUENCE</scope>
    <source>
        <strain evidence="2">GSBS06</strain>
    </source>
</reference>
<dbReference type="AlphaFoldDB" id="A0A7S3PG57"/>